<dbReference type="Pfam" id="PF01656">
    <property type="entry name" value="CbiA"/>
    <property type="match status" value="1"/>
</dbReference>
<reference evidence="2" key="1">
    <citation type="submission" date="2020-08" db="EMBL/GenBank/DDBJ databases">
        <title>Genomic Encyclopedia of Type Strains, Phase IV (KMG-IV): sequencing the most valuable type-strain genomes for metagenomic binning, comparative biology and taxonomic classification.</title>
        <authorList>
            <person name="Goeker M."/>
        </authorList>
    </citation>
    <scope>NUCLEOTIDE SEQUENCE [LARGE SCALE GENOMIC DNA]</scope>
    <source>
        <strain evidence="2">DSM 105720</strain>
    </source>
</reference>
<dbReference type="InterPro" id="IPR050678">
    <property type="entry name" value="DNA_Partitioning_ATPase"/>
</dbReference>
<keyword evidence="3" id="KW-1185">Reference proteome</keyword>
<dbReference type="RefSeq" id="WP_044165569.1">
    <property type="nucleotide sequence ID" value="NZ_JACIER010000029.1"/>
</dbReference>
<dbReference type="PANTHER" id="PTHR13696:SF52">
    <property type="entry name" value="PARA FAMILY PROTEIN CT_582"/>
    <property type="match status" value="1"/>
</dbReference>
<dbReference type="InterPro" id="IPR027417">
    <property type="entry name" value="P-loop_NTPase"/>
</dbReference>
<gene>
    <name evidence="2" type="ORF">GGR06_004183</name>
</gene>
<comment type="caution">
    <text evidence="2">The sequence shown here is derived from an EMBL/GenBank/DDBJ whole genome shotgun (WGS) entry which is preliminary data.</text>
</comment>
<dbReference type="InterPro" id="IPR002586">
    <property type="entry name" value="CobQ/CobB/MinD/ParA_Nub-bd_dom"/>
</dbReference>
<dbReference type="CDD" id="cd02042">
    <property type="entry name" value="ParAB_family"/>
    <property type="match status" value="1"/>
</dbReference>
<evidence type="ECO:0000313" key="3">
    <source>
        <dbReference type="Proteomes" id="UP000560658"/>
    </source>
</evidence>
<dbReference type="PANTHER" id="PTHR13696">
    <property type="entry name" value="P-LOOP CONTAINING NUCLEOSIDE TRIPHOSPHATE HYDROLASE"/>
    <property type="match status" value="1"/>
</dbReference>
<dbReference type="SUPFAM" id="SSF52540">
    <property type="entry name" value="P-loop containing nucleoside triphosphate hydrolases"/>
    <property type="match status" value="1"/>
</dbReference>
<feature type="domain" description="CobQ/CobB/MinD/ParA nucleotide binding" evidence="1">
    <location>
        <begin position="8"/>
        <end position="216"/>
    </location>
</feature>
<sequence>MKKNPVYVAFATQKGGAGKTTLTVLVASYLHYVKGCNVAVIDCDYPQHSIVGMRERDLVLATKDEHYKGMAYEQFTRLDKKAWPVIGSSPEEALADADYLVPQGNYDFIFFDLPGTVNNKGVLSTLLNMDYIIAPIAADRVVMESTLDYLIALRDQVKAVGKTHIKGTYLLWNMVDGREKSELYDVYEAVIRELEFTILQTFVPDSKRFRKEQNTGHKALFRSTLFPADKSLVKGSNMDALVDELLGILK</sequence>
<organism evidence="2 3">
    <name type="scientific">Bacteroides reticulotermitis</name>
    <dbReference type="NCBI Taxonomy" id="1133319"/>
    <lineage>
        <taxon>Bacteria</taxon>
        <taxon>Pseudomonadati</taxon>
        <taxon>Bacteroidota</taxon>
        <taxon>Bacteroidia</taxon>
        <taxon>Bacteroidales</taxon>
        <taxon>Bacteroidaceae</taxon>
        <taxon>Bacteroides</taxon>
    </lineage>
</organism>
<dbReference type="EMBL" id="JACIER010000029">
    <property type="protein sequence ID" value="MBB4046349.1"/>
    <property type="molecule type" value="Genomic_DNA"/>
</dbReference>
<accession>A0A840D6B7</accession>
<evidence type="ECO:0000259" key="1">
    <source>
        <dbReference type="Pfam" id="PF01656"/>
    </source>
</evidence>
<dbReference type="Gene3D" id="3.40.50.300">
    <property type="entry name" value="P-loop containing nucleotide triphosphate hydrolases"/>
    <property type="match status" value="1"/>
</dbReference>
<dbReference type="Proteomes" id="UP000560658">
    <property type="component" value="Unassembled WGS sequence"/>
</dbReference>
<protein>
    <submittedName>
        <fullName evidence="2">Cellulose biosynthesis protein BcsQ</fullName>
    </submittedName>
</protein>
<dbReference type="AlphaFoldDB" id="A0A840D6B7"/>
<evidence type="ECO:0000313" key="2">
    <source>
        <dbReference type="EMBL" id="MBB4046349.1"/>
    </source>
</evidence>
<proteinExistence type="predicted"/>
<name>A0A840D6B7_9BACE</name>